<keyword evidence="2" id="KW-1185">Reference proteome</keyword>
<evidence type="ECO:0000313" key="2">
    <source>
        <dbReference type="Proteomes" id="UP001162836"/>
    </source>
</evidence>
<reference evidence="1 2" key="1">
    <citation type="journal article" date="2023" name="Antonie Van Leeuwenhoek">
        <title>Unveiling the genomic potential of a novel thermostable glycoside hydrolases producing Neobacillus sedimentimangrovi UE25.</title>
        <authorList>
            <person name="Ejaz U."/>
            <person name="Saleem F."/>
            <person name="Rashid R."/>
            <person name="Hasan K.A."/>
            <person name="Syed M.N."/>
            <person name="Sohail M."/>
        </authorList>
    </citation>
    <scope>NUCLEOTIDE SEQUENCE [LARGE SCALE GENOMIC DNA]</scope>
    <source>
        <strain evidence="1 2">UE25</strain>
    </source>
</reference>
<name>A0ABS8QE54_9BACI</name>
<proteinExistence type="predicted"/>
<dbReference type="Proteomes" id="UP001162836">
    <property type="component" value="Unassembled WGS sequence"/>
</dbReference>
<organism evidence="1 2">
    <name type="scientific">Neobacillus sedimentimangrovi</name>
    <dbReference type="NCBI Taxonomy" id="2699460"/>
    <lineage>
        <taxon>Bacteria</taxon>
        <taxon>Bacillati</taxon>
        <taxon>Bacillota</taxon>
        <taxon>Bacilli</taxon>
        <taxon>Bacillales</taxon>
        <taxon>Bacillaceae</taxon>
        <taxon>Neobacillus</taxon>
    </lineage>
</organism>
<gene>
    <name evidence="1" type="ORF">LRS37_01375</name>
</gene>
<dbReference type="EMBL" id="JAJODE010000002">
    <property type="protein sequence ID" value="MCD4837544.1"/>
    <property type="molecule type" value="Genomic_DNA"/>
</dbReference>
<protein>
    <submittedName>
        <fullName evidence="1">Uncharacterized protein</fullName>
    </submittedName>
</protein>
<dbReference type="RefSeq" id="WP_231314042.1">
    <property type="nucleotide sequence ID" value="NZ_JAJODE010000002.1"/>
</dbReference>
<accession>A0ABS8QE54</accession>
<sequence length="73" mass="8859">MAYHIMLTRKITDLKGRRQIQVQVMDFKEGQIIKFTLDELEKDQLPEELKEYVRGLLPDIEDGRWHYNGNYYK</sequence>
<comment type="caution">
    <text evidence="1">The sequence shown here is derived from an EMBL/GenBank/DDBJ whole genome shotgun (WGS) entry which is preliminary data.</text>
</comment>
<evidence type="ECO:0000313" key="1">
    <source>
        <dbReference type="EMBL" id="MCD4837544.1"/>
    </source>
</evidence>